<evidence type="ECO:0000256" key="1">
    <source>
        <dbReference type="SAM" id="MobiDB-lite"/>
    </source>
</evidence>
<keyword evidence="2" id="KW-1185">Reference proteome</keyword>
<evidence type="ECO:0000313" key="2">
    <source>
        <dbReference type="Proteomes" id="UP000887578"/>
    </source>
</evidence>
<sequence length="299" mass="33542">MSIEQARENLVNEIDKRLHISRLTNGFYEKSSDILMKSAFGFLMDQWISAGLLPQDFRGEEDAKKKESEVENHEKKVQEKKLKEFEEKFTHGLKDSGHETPASTSSSPPGSAPPEVNAPDEEIDEQEQILNDIDLEELFDEEAFESQNDADKQLVKVEDDAEKQIIPVDEIEETERQAQVLKEQAAATLKKNAIEFEEAYKLQQHALLTAHDANVKTAKALVNQEIGTQLLAEAGAEMIEAGAHLQREALASERQVPVNVHQQASIVQGIEINEVSQEAAAKAHEQITFKQVEHIPPVY</sequence>
<organism evidence="2 3">
    <name type="scientific">Panagrolaimus davidi</name>
    <dbReference type="NCBI Taxonomy" id="227884"/>
    <lineage>
        <taxon>Eukaryota</taxon>
        <taxon>Metazoa</taxon>
        <taxon>Ecdysozoa</taxon>
        <taxon>Nematoda</taxon>
        <taxon>Chromadorea</taxon>
        <taxon>Rhabditida</taxon>
        <taxon>Tylenchina</taxon>
        <taxon>Panagrolaimomorpha</taxon>
        <taxon>Panagrolaimoidea</taxon>
        <taxon>Panagrolaimidae</taxon>
        <taxon>Panagrolaimus</taxon>
    </lineage>
</organism>
<dbReference type="WBParaSite" id="PDA_v2.g20604.t1">
    <property type="protein sequence ID" value="PDA_v2.g20604.t1"/>
    <property type="gene ID" value="PDA_v2.g20604"/>
</dbReference>
<feature type="region of interest" description="Disordered" evidence="1">
    <location>
        <begin position="60"/>
        <end position="120"/>
    </location>
</feature>
<feature type="compositionally biased region" description="Basic and acidic residues" evidence="1">
    <location>
        <begin position="60"/>
        <end position="98"/>
    </location>
</feature>
<reference evidence="3" key="1">
    <citation type="submission" date="2022-11" db="UniProtKB">
        <authorList>
            <consortium name="WormBaseParasite"/>
        </authorList>
    </citation>
    <scope>IDENTIFICATION</scope>
</reference>
<dbReference type="AlphaFoldDB" id="A0A914PW87"/>
<dbReference type="Proteomes" id="UP000887578">
    <property type="component" value="Unplaced"/>
</dbReference>
<accession>A0A914PW87</accession>
<evidence type="ECO:0000313" key="3">
    <source>
        <dbReference type="WBParaSite" id="PDA_v2.g20604.t1"/>
    </source>
</evidence>
<feature type="compositionally biased region" description="Low complexity" evidence="1">
    <location>
        <begin position="100"/>
        <end position="109"/>
    </location>
</feature>
<protein>
    <submittedName>
        <fullName evidence="3">Uncharacterized protein</fullName>
    </submittedName>
</protein>
<proteinExistence type="predicted"/>
<name>A0A914PW87_9BILA</name>